<evidence type="ECO:0000256" key="1">
    <source>
        <dbReference type="SAM" id="MobiDB-lite"/>
    </source>
</evidence>
<name>A0A2N5C423_9BURK</name>
<dbReference type="OrthoDB" id="6050435at2"/>
<gene>
    <name evidence="2" type="ORF">CYJ10_29385</name>
</gene>
<sequence length="205" mass="22060">MTTAISIREFARREGCSDTLVRRAVKQGRLRLSGDNGLDASLVGTAWRESNAKGANSANKGANTSANSSHPVRTPAPAQIAPPVEVRDDESPADAARRIVDSDVALLDYAGALEKKENYLALLRQLEYEQKAGSLVELDVASAILFEEFRAQRDAWLNWPTRVGPILAAELGIEADRVTEALTAHVHSQIAQLGEPEANFTGAEG</sequence>
<organism evidence="2 3">
    <name type="scientific">Cupriavidus pauculus</name>
    <dbReference type="NCBI Taxonomy" id="82633"/>
    <lineage>
        <taxon>Bacteria</taxon>
        <taxon>Pseudomonadati</taxon>
        <taxon>Pseudomonadota</taxon>
        <taxon>Betaproteobacteria</taxon>
        <taxon>Burkholderiales</taxon>
        <taxon>Burkholderiaceae</taxon>
        <taxon>Cupriavidus</taxon>
    </lineage>
</organism>
<dbReference type="EMBL" id="PJRP01000021">
    <property type="protein sequence ID" value="PLP96958.1"/>
    <property type="molecule type" value="Genomic_DNA"/>
</dbReference>
<feature type="compositionally biased region" description="Low complexity" evidence="1">
    <location>
        <begin position="52"/>
        <end position="69"/>
    </location>
</feature>
<feature type="region of interest" description="Disordered" evidence="1">
    <location>
        <begin position="52"/>
        <end position="93"/>
    </location>
</feature>
<dbReference type="Proteomes" id="UP000234341">
    <property type="component" value="Unassembled WGS sequence"/>
</dbReference>
<reference evidence="2 3" key="1">
    <citation type="submission" date="2017-12" db="EMBL/GenBank/DDBJ databases">
        <title>Genome sequence of the active heterotrophic nitrifier-denitrifier, Cupriavidus pauculus UM1.</title>
        <authorList>
            <person name="Putonti C."/>
            <person name="Castignetti D."/>
        </authorList>
    </citation>
    <scope>NUCLEOTIDE SEQUENCE [LARGE SCALE GENOMIC DNA]</scope>
    <source>
        <strain evidence="2 3">UM1</strain>
    </source>
</reference>
<evidence type="ECO:0008006" key="4">
    <source>
        <dbReference type="Google" id="ProtNLM"/>
    </source>
</evidence>
<dbReference type="AlphaFoldDB" id="A0A2N5C423"/>
<comment type="caution">
    <text evidence="2">The sequence shown here is derived from an EMBL/GenBank/DDBJ whole genome shotgun (WGS) entry which is preliminary data.</text>
</comment>
<evidence type="ECO:0000313" key="2">
    <source>
        <dbReference type="EMBL" id="PLP96958.1"/>
    </source>
</evidence>
<proteinExistence type="predicted"/>
<accession>A0A2N5C423</accession>
<evidence type="ECO:0000313" key="3">
    <source>
        <dbReference type="Proteomes" id="UP000234341"/>
    </source>
</evidence>
<protein>
    <recommendedName>
        <fullName evidence="4">Elements of external origin</fullName>
    </recommendedName>
</protein>
<dbReference type="RefSeq" id="WP_101684967.1">
    <property type="nucleotide sequence ID" value="NZ_PJRP01000021.1"/>
</dbReference>